<dbReference type="Gene3D" id="1.10.3720.10">
    <property type="entry name" value="MetI-like"/>
    <property type="match status" value="1"/>
</dbReference>
<protein>
    <submittedName>
        <fullName evidence="9">ABC transporter permease</fullName>
    </submittedName>
</protein>
<feature type="transmembrane region" description="Helical" evidence="7">
    <location>
        <begin position="106"/>
        <end position="137"/>
    </location>
</feature>
<dbReference type="RefSeq" id="WP_154539785.1">
    <property type="nucleotide sequence ID" value="NZ_VULQ01000003.1"/>
</dbReference>
<comment type="subcellular location">
    <subcellularLocation>
        <location evidence="1 7">Cell membrane</location>
        <topology evidence="1 7">Multi-pass membrane protein</topology>
    </subcellularLocation>
</comment>
<reference evidence="9 10" key="1">
    <citation type="submission" date="2019-08" db="EMBL/GenBank/DDBJ databases">
        <title>In-depth cultivation of the pig gut microbiome towards novel bacterial diversity and tailored functional studies.</title>
        <authorList>
            <person name="Wylensek D."/>
            <person name="Hitch T.C.A."/>
            <person name="Clavel T."/>
        </authorList>
    </citation>
    <scope>NUCLEOTIDE SEQUENCE [LARGE SCALE GENOMIC DNA]</scope>
    <source>
        <strain evidence="9 10">WCA-380-WT-2B</strain>
    </source>
</reference>
<feature type="transmembrane region" description="Helical" evidence="7">
    <location>
        <begin position="220"/>
        <end position="238"/>
    </location>
</feature>
<sequence length="254" mass="28691">MKNKNTIYKNLIVFTMILVIWEFIFRIKIFSPIYLPGPYMVLKSFLEMIADGSLIVNIYMSLFRIGLGFILAFITALGLSLGYFLNAKVFSYLDGILNFLKNIPPLGLVPLLILWLGIGEGTKIIMVFMASFFPLFLNMKKGFLGFDKELVEMALSFSYNKMDIFKKVILPQSLPDIYTGIRISLGYAYRSIIAAEMIAASSGLGYLLNFSRQMSRTDKVLVSLIVIGFLGLFTDYLLAKLSKIVLKGDLRNET</sequence>
<dbReference type="PROSITE" id="PS50928">
    <property type="entry name" value="ABC_TM1"/>
    <property type="match status" value="1"/>
</dbReference>
<feature type="domain" description="ABC transmembrane type-1" evidence="8">
    <location>
        <begin position="54"/>
        <end position="238"/>
    </location>
</feature>
<dbReference type="Pfam" id="PF00528">
    <property type="entry name" value="BPD_transp_1"/>
    <property type="match status" value="1"/>
</dbReference>
<accession>A0A6N7VV14</accession>
<dbReference type="GO" id="GO:0005886">
    <property type="term" value="C:plasma membrane"/>
    <property type="evidence" value="ECO:0007669"/>
    <property type="project" value="UniProtKB-SubCell"/>
</dbReference>
<evidence type="ECO:0000256" key="3">
    <source>
        <dbReference type="ARBA" id="ARBA00022475"/>
    </source>
</evidence>
<dbReference type="PANTHER" id="PTHR30151:SF0">
    <property type="entry name" value="ABC TRANSPORTER PERMEASE PROTEIN MJ0413-RELATED"/>
    <property type="match status" value="1"/>
</dbReference>
<keyword evidence="2 7" id="KW-0813">Transport</keyword>
<dbReference type="SUPFAM" id="SSF161098">
    <property type="entry name" value="MetI-like"/>
    <property type="match status" value="1"/>
</dbReference>
<dbReference type="EMBL" id="VULQ01000003">
    <property type="protein sequence ID" value="MSS77549.1"/>
    <property type="molecule type" value="Genomic_DNA"/>
</dbReference>
<evidence type="ECO:0000256" key="1">
    <source>
        <dbReference type="ARBA" id="ARBA00004651"/>
    </source>
</evidence>
<dbReference type="AlphaFoldDB" id="A0A6N7VV14"/>
<keyword evidence="5 7" id="KW-1133">Transmembrane helix</keyword>
<keyword evidence="6 7" id="KW-0472">Membrane</keyword>
<keyword evidence="10" id="KW-1185">Reference proteome</keyword>
<evidence type="ECO:0000256" key="5">
    <source>
        <dbReference type="ARBA" id="ARBA00022989"/>
    </source>
</evidence>
<keyword evidence="4 7" id="KW-0812">Transmembrane</keyword>
<dbReference type="Proteomes" id="UP000441925">
    <property type="component" value="Unassembled WGS sequence"/>
</dbReference>
<organism evidence="9 10">
    <name type="scientific">Anaerococcus porci</name>
    <dbReference type="NCBI Taxonomy" id="2652269"/>
    <lineage>
        <taxon>Bacteria</taxon>
        <taxon>Bacillati</taxon>
        <taxon>Bacillota</taxon>
        <taxon>Tissierellia</taxon>
        <taxon>Tissierellales</taxon>
        <taxon>Peptoniphilaceae</taxon>
        <taxon>Anaerococcus</taxon>
    </lineage>
</organism>
<dbReference type="CDD" id="cd06261">
    <property type="entry name" value="TM_PBP2"/>
    <property type="match status" value="1"/>
</dbReference>
<dbReference type="InterPro" id="IPR000515">
    <property type="entry name" value="MetI-like"/>
</dbReference>
<name>A0A6N7VV14_9FIRM</name>
<dbReference type="InterPro" id="IPR035906">
    <property type="entry name" value="MetI-like_sf"/>
</dbReference>
<feature type="transmembrane region" description="Helical" evidence="7">
    <location>
        <begin position="7"/>
        <end position="27"/>
    </location>
</feature>
<proteinExistence type="inferred from homology"/>
<evidence type="ECO:0000256" key="4">
    <source>
        <dbReference type="ARBA" id="ARBA00022692"/>
    </source>
</evidence>
<keyword evidence="3" id="KW-1003">Cell membrane</keyword>
<dbReference type="GO" id="GO:0055085">
    <property type="term" value="P:transmembrane transport"/>
    <property type="evidence" value="ECO:0007669"/>
    <property type="project" value="InterPro"/>
</dbReference>
<evidence type="ECO:0000256" key="2">
    <source>
        <dbReference type="ARBA" id="ARBA00022448"/>
    </source>
</evidence>
<comment type="caution">
    <text evidence="9">The sequence shown here is derived from an EMBL/GenBank/DDBJ whole genome shotgun (WGS) entry which is preliminary data.</text>
</comment>
<gene>
    <name evidence="9" type="ORF">FYJ26_03855</name>
</gene>
<dbReference type="PANTHER" id="PTHR30151">
    <property type="entry name" value="ALKANE SULFONATE ABC TRANSPORTER-RELATED, MEMBRANE SUBUNIT"/>
    <property type="match status" value="1"/>
</dbReference>
<evidence type="ECO:0000313" key="10">
    <source>
        <dbReference type="Proteomes" id="UP000441925"/>
    </source>
</evidence>
<evidence type="ECO:0000313" key="9">
    <source>
        <dbReference type="EMBL" id="MSS77549.1"/>
    </source>
</evidence>
<comment type="similarity">
    <text evidence="7">Belongs to the binding-protein-dependent transport system permease family.</text>
</comment>
<feature type="transmembrane region" description="Helical" evidence="7">
    <location>
        <begin position="187"/>
        <end position="208"/>
    </location>
</feature>
<evidence type="ECO:0000256" key="7">
    <source>
        <dbReference type="RuleBase" id="RU363032"/>
    </source>
</evidence>
<evidence type="ECO:0000259" key="8">
    <source>
        <dbReference type="PROSITE" id="PS50928"/>
    </source>
</evidence>
<feature type="transmembrane region" description="Helical" evidence="7">
    <location>
        <begin position="67"/>
        <end position="86"/>
    </location>
</feature>
<evidence type="ECO:0000256" key="6">
    <source>
        <dbReference type="ARBA" id="ARBA00023136"/>
    </source>
</evidence>